<accession>X6MR73</accession>
<proteinExistence type="predicted"/>
<dbReference type="EMBL" id="ASPP01018206">
    <property type="protein sequence ID" value="ETO16493.1"/>
    <property type="molecule type" value="Genomic_DNA"/>
</dbReference>
<evidence type="ECO:0000313" key="3">
    <source>
        <dbReference type="Proteomes" id="UP000023152"/>
    </source>
</evidence>
<evidence type="ECO:0000313" key="2">
    <source>
        <dbReference type="EMBL" id="ETO16493.1"/>
    </source>
</evidence>
<organism evidence="2 3">
    <name type="scientific">Reticulomyxa filosa</name>
    <dbReference type="NCBI Taxonomy" id="46433"/>
    <lineage>
        <taxon>Eukaryota</taxon>
        <taxon>Sar</taxon>
        <taxon>Rhizaria</taxon>
        <taxon>Retaria</taxon>
        <taxon>Foraminifera</taxon>
        <taxon>Monothalamids</taxon>
        <taxon>Reticulomyxidae</taxon>
        <taxon>Reticulomyxa</taxon>
    </lineage>
</organism>
<name>X6MR73_RETFI</name>
<gene>
    <name evidence="2" type="ORF">RFI_20846</name>
</gene>
<feature type="region of interest" description="Disordered" evidence="1">
    <location>
        <begin position="88"/>
        <end position="110"/>
    </location>
</feature>
<sequence length="123" mass="14725">MKILMTSMQNLWIKYIISKQFINIEITICYMHSLKTKRKRKVAHWFCASNNNKENECQYVKNKLILQEDKSKGKGISEKQQIENIEKANMSNQKESKMGKHNNHLNEKFRKNFNYQKKINGEI</sequence>
<keyword evidence="3" id="KW-1185">Reference proteome</keyword>
<evidence type="ECO:0000256" key="1">
    <source>
        <dbReference type="SAM" id="MobiDB-lite"/>
    </source>
</evidence>
<dbReference type="Proteomes" id="UP000023152">
    <property type="component" value="Unassembled WGS sequence"/>
</dbReference>
<protein>
    <submittedName>
        <fullName evidence="2">Uncharacterized protein</fullName>
    </submittedName>
</protein>
<feature type="compositionally biased region" description="Basic and acidic residues" evidence="1">
    <location>
        <begin position="94"/>
        <end position="110"/>
    </location>
</feature>
<dbReference type="AlphaFoldDB" id="X6MR73"/>
<comment type="caution">
    <text evidence="2">The sequence shown here is derived from an EMBL/GenBank/DDBJ whole genome shotgun (WGS) entry which is preliminary data.</text>
</comment>
<reference evidence="2 3" key="1">
    <citation type="journal article" date="2013" name="Curr. Biol.">
        <title>The Genome of the Foraminiferan Reticulomyxa filosa.</title>
        <authorList>
            <person name="Glockner G."/>
            <person name="Hulsmann N."/>
            <person name="Schleicher M."/>
            <person name="Noegel A.A."/>
            <person name="Eichinger L."/>
            <person name="Gallinger C."/>
            <person name="Pawlowski J."/>
            <person name="Sierra R."/>
            <person name="Euteneuer U."/>
            <person name="Pillet L."/>
            <person name="Moustafa A."/>
            <person name="Platzer M."/>
            <person name="Groth M."/>
            <person name="Szafranski K."/>
            <person name="Schliwa M."/>
        </authorList>
    </citation>
    <scope>NUCLEOTIDE SEQUENCE [LARGE SCALE GENOMIC DNA]</scope>
</reference>